<proteinExistence type="predicted"/>
<dbReference type="GO" id="GO:0004860">
    <property type="term" value="F:protein kinase inhibitor activity"/>
    <property type="evidence" value="ECO:0007669"/>
    <property type="project" value="UniProtKB-KW"/>
</dbReference>
<evidence type="ECO:0000313" key="4">
    <source>
        <dbReference type="EMBL" id="KAK7257808.1"/>
    </source>
</evidence>
<keyword evidence="2" id="KW-0131">Cell cycle</keyword>
<feature type="region of interest" description="Disordered" evidence="3">
    <location>
        <begin position="15"/>
        <end position="121"/>
    </location>
</feature>
<dbReference type="AlphaFoldDB" id="A0AAN9EPX9"/>
<sequence length="152" mass="17266">MESTLLIKHVQECKSVTPEKHEVKPKQEQLVQERDDNNKEDQHSKEVAAPTLSSLRLNLKLEIPQLKEEDDDEEGSNDGFKTPTSEEHKIPPMLQCPGAPRKRKTSPMKQEGCRRRHHRRPIVLDFTTQEIESAMPLPVDLGAGGNNNNKDS</sequence>
<evidence type="ECO:0000256" key="3">
    <source>
        <dbReference type="SAM" id="MobiDB-lite"/>
    </source>
</evidence>
<dbReference type="GO" id="GO:0032875">
    <property type="term" value="P:regulation of DNA endoreduplication"/>
    <property type="evidence" value="ECO:0007669"/>
    <property type="project" value="InterPro"/>
</dbReference>
<name>A0AAN9EPX9_CROPI</name>
<gene>
    <name evidence="4" type="ORF">RIF29_32047</name>
</gene>
<dbReference type="EMBL" id="JAYWIO010000006">
    <property type="protein sequence ID" value="KAK7257808.1"/>
    <property type="molecule type" value="Genomic_DNA"/>
</dbReference>
<evidence type="ECO:0000256" key="1">
    <source>
        <dbReference type="ARBA" id="ARBA00023013"/>
    </source>
</evidence>
<protein>
    <submittedName>
        <fullName evidence="4">Uncharacterized protein</fullName>
    </submittedName>
</protein>
<keyword evidence="1" id="KW-0649">Protein kinase inhibitor</keyword>
<dbReference type="InterPro" id="IPR040389">
    <property type="entry name" value="SMR"/>
</dbReference>
<dbReference type="PANTHER" id="PTHR33142:SF8">
    <property type="entry name" value="CYCLIN-DEPENDENT PROTEIN KINASE INHIBITOR SMR9"/>
    <property type="match status" value="1"/>
</dbReference>
<accession>A0AAN9EPX9</accession>
<evidence type="ECO:0000256" key="2">
    <source>
        <dbReference type="ARBA" id="ARBA00023306"/>
    </source>
</evidence>
<feature type="compositionally biased region" description="Basic and acidic residues" evidence="3">
    <location>
        <begin position="15"/>
        <end position="46"/>
    </location>
</feature>
<comment type="caution">
    <text evidence="4">The sequence shown here is derived from an EMBL/GenBank/DDBJ whole genome shotgun (WGS) entry which is preliminary data.</text>
</comment>
<evidence type="ECO:0000313" key="5">
    <source>
        <dbReference type="Proteomes" id="UP001372338"/>
    </source>
</evidence>
<dbReference type="Proteomes" id="UP001372338">
    <property type="component" value="Unassembled WGS sequence"/>
</dbReference>
<reference evidence="4 5" key="1">
    <citation type="submission" date="2024-01" db="EMBL/GenBank/DDBJ databases">
        <title>The genomes of 5 underutilized Papilionoideae crops provide insights into root nodulation and disease resistanc.</title>
        <authorList>
            <person name="Yuan L."/>
        </authorList>
    </citation>
    <scope>NUCLEOTIDE SEQUENCE [LARGE SCALE GENOMIC DNA]</scope>
    <source>
        <strain evidence="4">ZHUSHIDOU_FW_LH</strain>
        <tissue evidence="4">Leaf</tissue>
    </source>
</reference>
<keyword evidence="5" id="KW-1185">Reference proteome</keyword>
<organism evidence="4 5">
    <name type="scientific">Crotalaria pallida</name>
    <name type="common">Smooth rattlebox</name>
    <name type="synonym">Crotalaria striata</name>
    <dbReference type="NCBI Taxonomy" id="3830"/>
    <lineage>
        <taxon>Eukaryota</taxon>
        <taxon>Viridiplantae</taxon>
        <taxon>Streptophyta</taxon>
        <taxon>Embryophyta</taxon>
        <taxon>Tracheophyta</taxon>
        <taxon>Spermatophyta</taxon>
        <taxon>Magnoliopsida</taxon>
        <taxon>eudicotyledons</taxon>
        <taxon>Gunneridae</taxon>
        <taxon>Pentapetalae</taxon>
        <taxon>rosids</taxon>
        <taxon>fabids</taxon>
        <taxon>Fabales</taxon>
        <taxon>Fabaceae</taxon>
        <taxon>Papilionoideae</taxon>
        <taxon>50 kb inversion clade</taxon>
        <taxon>genistoids sensu lato</taxon>
        <taxon>core genistoids</taxon>
        <taxon>Crotalarieae</taxon>
        <taxon>Crotalaria</taxon>
    </lineage>
</organism>
<dbReference type="PANTHER" id="PTHR33142">
    <property type="entry name" value="CYCLIN-DEPENDENT PROTEIN KINASE INHIBITOR SMR13"/>
    <property type="match status" value="1"/>
</dbReference>